<keyword evidence="2 3" id="KW-0808">Transferase</keyword>
<accession>A0A841H129</accession>
<dbReference type="GO" id="GO:0005886">
    <property type="term" value="C:plasma membrane"/>
    <property type="evidence" value="ECO:0007669"/>
    <property type="project" value="TreeGrafter"/>
</dbReference>
<evidence type="ECO:0000313" key="3">
    <source>
        <dbReference type="EMBL" id="MBB6071717.1"/>
    </source>
</evidence>
<dbReference type="PANTHER" id="PTHR40048">
    <property type="entry name" value="RHAMNOSYL O-METHYLTRANSFERASE"/>
    <property type="match status" value="1"/>
</dbReference>
<evidence type="ECO:0000256" key="2">
    <source>
        <dbReference type="ARBA" id="ARBA00022679"/>
    </source>
</evidence>
<dbReference type="Pfam" id="PF13578">
    <property type="entry name" value="Methyltransf_24"/>
    <property type="match status" value="1"/>
</dbReference>
<comment type="caution">
    <text evidence="3">The sequence shown here is derived from an EMBL/GenBank/DDBJ whole genome shotgun (WGS) entry which is preliminary data.</text>
</comment>
<keyword evidence="4" id="KW-1185">Reference proteome</keyword>
<dbReference type="Proteomes" id="UP000582837">
    <property type="component" value="Unassembled WGS sequence"/>
</dbReference>
<organism evidence="3 4">
    <name type="scientific">Longimicrobium terrae</name>
    <dbReference type="NCBI Taxonomy" id="1639882"/>
    <lineage>
        <taxon>Bacteria</taxon>
        <taxon>Pseudomonadati</taxon>
        <taxon>Gemmatimonadota</taxon>
        <taxon>Longimicrobiia</taxon>
        <taxon>Longimicrobiales</taxon>
        <taxon>Longimicrobiaceae</taxon>
        <taxon>Longimicrobium</taxon>
    </lineage>
</organism>
<dbReference type="RefSeq" id="WP_170032431.1">
    <property type="nucleotide sequence ID" value="NZ_JABDTL010000001.1"/>
</dbReference>
<reference evidence="3 4" key="1">
    <citation type="submission" date="2020-08" db="EMBL/GenBank/DDBJ databases">
        <title>Genomic Encyclopedia of Type Strains, Phase IV (KMG-IV): sequencing the most valuable type-strain genomes for metagenomic binning, comparative biology and taxonomic classification.</title>
        <authorList>
            <person name="Goeker M."/>
        </authorList>
    </citation>
    <scope>NUCLEOTIDE SEQUENCE [LARGE SCALE GENOMIC DNA]</scope>
    <source>
        <strain evidence="3 4">DSM 29007</strain>
    </source>
</reference>
<evidence type="ECO:0000256" key="1">
    <source>
        <dbReference type="ARBA" id="ARBA00022603"/>
    </source>
</evidence>
<dbReference type="Gene3D" id="3.40.50.150">
    <property type="entry name" value="Vaccinia Virus protein VP39"/>
    <property type="match status" value="1"/>
</dbReference>
<sequence length="223" mass="24244">MNMIHNLRRASRVAALMARNGPAPVRMARTAIREHGAMQRTWELASLISRVAELRPGVVVEIGTHRGGTLRCWAATAAADALLVSIDLPNPAEGMGTRPDDLLAVRRALQPAQTLAEVTGDSHLPETRDRLVEILAGQSVDFLWIDGDHSEAGVRQDWALYSGLVRPGGIAALHDIHPNPELPGNQVQPLWRELKRRHPGKTAQFIDQDQAGGRGCGIGVVRL</sequence>
<dbReference type="PANTHER" id="PTHR40048:SF1">
    <property type="entry name" value="RHAMNOSYL O-METHYLTRANSFERASE"/>
    <property type="match status" value="1"/>
</dbReference>
<protein>
    <submittedName>
        <fullName evidence="3">Putative O-methyltransferase YrrM</fullName>
    </submittedName>
</protein>
<dbReference type="GO" id="GO:0008168">
    <property type="term" value="F:methyltransferase activity"/>
    <property type="evidence" value="ECO:0007669"/>
    <property type="project" value="UniProtKB-KW"/>
</dbReference>
<dbReference type="AlphaFoldDB" id="A0A841H129"/>
<dbReference type="GO" id="GO:0032259">
    <property type="term" value="P:methylation"/>
    <property type="evidence" value="ECO:0007669"/>
    <property type="project" value="UniProtKB-KW"/>
</dbReference>
<dbReference type="EMBL" id="JACHIA010000010">
    <property type="protein sequence ID" value="MBB6071717.1"/>
    <property type="molecule type" value="Genomic_DNA"/>
</dbReference>
<name>A0A841H129_9BACT</name>
<dbReference type="SUPFAM" id="SSF53335">
    <property type="entry name" value="S-adenosyl-L-methionine-dependent methyltransferases"/>
    <property type="match status" value="1"/>
</dbReference>
<dbReference type="InterPro" id="IPR029063">
    <property type="entry name" value="SAM-dependent_MTases_sf"/>
</dbReference>
<proteinExistence type="predicted"/>
<gene>
    <name evidence="3" type="ORF">HNQ61_003356</name>
</gene>
<keyword evidence="1 3" id="KW-0489">Methyltransferase</keyword>
<evidence type="ECO:0000313" key="4">
    <source>
        <dbReference type="Proteomes" id="UP000582837"/>
    </source>
</evidence>